<evidence type="ECO:0000256" key="1">
    <source>
        <dbReference type="ARBA" id="ARBA00004651"/>
    </source>
</evidence>
<dbReference type="HAMAP" id="MF_00454">
    <property type="entry name" value="FluC"/>
    <property type="match status" value="1"/>
</dbReference>
<dbReference type="NCBIfam" id="TIGR00494">
    <property type="entry name" value="crcB"/>
    <property type="match status" value="1"/>
</dbReference>
<evidence type="ECO:0000256" key="4">
    <source>
        <dbReference type="ARBA" id="ARBA00022989"/>
    </source>
</evidence>
<dbReference type="InterPro" id="IPR003691">
    <property type="entry name" value="FluC"/>
</dbReference>
<keyword evidence="13" id="KW-1185">Reference proteome</keyword>
<dbReference type="PANTHER" id="PTHR28259:SF1">
    <property type="entry name" value="FLUORIDE EXPORT PROTEIN 1-RELATED"/>
    <property type="match status" value="1"/>
</dbReference>
<dbReference type="GO" id="GO:0005886">
    <property type="term" value="C:plasma membrane"/>
    <property type="evidence" value="ECO:0007669"/>
    <property type="project" value="UniProtKB-SubCell"/>
</dbReference>
<evidence type="ECO:0000256" key="2">
    <source>
        <dbReference type="ARBA" id="ARBA00022475"/>
    </source>
</evidence>
<dbReference type="PANTHER" id="PTHR28259">
    <property type="entry name" value="FLUORIDE EXPORT PROTEIN 1-RELATED"/>
    <property type="match status" value="1"/>
</dbReference>
<keyword evidence="4 10" id="KW-1133">Transmembrane helix</keyword>
<dbReference type="Proteomes" id="UP000215506">
    <property type="component" value="Unassembled WGS sequence"/>
</dbReference>
<comment type="activity regulation">
    <text evidence="10">Na(+) is not transported, but it plays an essential structural role and its presence is essential for fluoride channel function.</text>
</comment>
<keyword evidence="10" id="KW-0915">Sodium</keyword>
<keyword evidence="10" id="KW-0813">Transport</keyword>
<feature type="binding site" evidence="10">
    <location>
        <position position="115"/>
    </location>
    <ligand>
        <name>Na(+)</name>
        <dbReference type="ChEBI" id="CHEBI:29101"/>
        <note>structural</note>
    </ligand>
</feature>
<evidence type="ECO:0000256" key="7">
    <source>
        <dbReference type="ARBA" id="ARBA00035120"/>
    </source>
</evidence>
<keyword evidence="3 10" id="KW-0812">Transmembrane</keyword>
<keyword evidence="10" id="KW-0406">Ion transport</keyword>
<comment type="subcellular location">
    <subcellularLocation>
        <location evidence="1 10">Cell membrane</location>
        <topology evidence="1 10">Multi-pass membrane protein</topology>
    </subcellularLocation>
</comment>
<evidence type="ECO:0000256" key="11">
    <source>
        <dbReference type="SAM" id="MobiDB-lite"/>
    </source>
</evidence>
<feature type="compositionally biased region" description="Basic and acidic residues" evidence="11">
    <location>
        <begin position="1"/>
        <end position="10"/>
    </location>
</feature>
<feature type="transmembrane region" description="Helical" evidence="10">
    <location>
        <begin position="78"/>
        <end position="98"/>
    </location>
</feature>
<evidence type="ECO:0000313" key="13">
    <source>
        <dbReference type="Proteomes" id="UP000215506"/>
    </source>
</evidence>
<evidence type="ECO:0000256" key="3">
    <source>
        <dbReference type="ARBA" id="ARBA00022692"/>
    </source>
</evidence>
<comment type="caution">
    <text evidence="12">The sequence shown here is derived from an EMBL/GenBank/DDBJ whole genome shotgun (WGS) entry which is preliminary data.</text>
</comment>
<comment type="catalytic activity">
    <reaction evidence="8">
        <text>fluoride(in) = fluoride(out)</text>
        <dbReference type="Rhea" id="RHEA:76159"/>
        <dbReference type="ChEBI" id="CHEBI:17051"/>
    </reaction>
    <physiologicalReaction direction="left-to-right" evidence="8">
        <dbReference type="Rhea" id="RHEA:76160"/>
    </physiologicalReaction>
</comment>
<name>A0A231HFC7_9NOCA</name>
<feature type="transmembrane region" description="Helical" evidence="10">
    <location>
        <begin position="134"/>
        <end position="158"/>
    </location>
</feature>
<evidence type="ECO:0000256" key="8">
    <source>
        <dbReference type="ARBA" id="ARBA00035585"/>
    </source>
</evidence>
<dbReference type="GO" id="GO:0046872">
    <property type="term" value="F:metal ion binding"/>
    <property type="evidence" value="ECO:0007669"/>
    <property type="project" value="UniProtKB-KW"/>
</dbReference>
<proteinExistence type="inferred from homology"/>
<keyword evidence="5 10" id="KW-0472">Membrane</keyword>
<comment type="function">
    <text evidence="9 10">Fluoride-specific ion channel. Important for reducing fluoride concentration in the cell, thus reducing its toxicity.</text>
</comment>
<dbReference type="Pfam" id="PF02537">
    <property type="entry name" value="CRCB"/>
    <property type="match status" value="1"/>
</dbReference>
<dbReference type="EMBL" id="NGAF01000001">
    <property type="protein sequence ID" value="OXR47582.1"/>
    <property type="molecule type" value="Genomic_DNA"/>
</dbReference>
<sequence length="172" mass="18541">MTELRREEPRPGASADRPVDPDIDLHVPSQRRELLREHGAVLAVIGLGGGLGGLARYGLTQLLPTRPGQFPWGTFTENVLGCLAIGVLMVLITEVWSAHRLVRPFLGVGFLGGFTTFSTYAVEIRNLLQPGSAVTAFVYLAATLLSALLAVLAGVTVTRMTVLRKVIRGEPR</sequence>
<evidence type="ECO:0000256" key="5">
    <source>
        <dbReference type="ARBA" id="ARBA00023136"/>
    </source>
</evidence>
<evidence type="ECO:0000256" key="6">
    <source>
        <dbReference type="ARBA" id="ARBA00023303"/>
    </source>
</evidence>
<feature type="transmembrane region" description="Helical" evidence="10">
    <location>
        <begin position="39"/>
        <end position="58"/>
    </location>
</feature>
<keyword evidence="2 10" id="KW-1003">Cell membrane</keyword>
<evidence type="ECO:0000256" key="9">
    <source>
        <dbReference type="ARBA" id="ARBA00049940"/>
    </source>
</evidence>
<accession>A0A231HFC7</accession>
<reference evidence="12 13" key="1">
    <citation type="submission" date="2017-07" db="EMBL/GenBank/DDBJ databases">
        <title>First draft Genome Sequence of Nocardia cerradoensis isolated from human infection.</title>
        <authorList>
            <person name="Carrasco G."/>
        </authorList>
    </citation>
    <scope>NUCLEOTIDE SEQUENCE [LARGE SCALE GENOMIC DNA]</scope>
    <source>
        <strain evidence="12 13">CNM20130759</strain>
    </source>
</reference>
<organism evidence="12 13">
    <name type="scientific">Nocardia cerradoensis</name>
    <dbReference type="NCBI Taxonomy" id="85688"/>
    <lineage>
        <taxon>Bacteria</taxon>
        <taxon>Bacillati</taxon>
        <taxon>Actinomycetota</taxon>
        <taxon>Actinomycetes</taxon>
        <taxon>Mycobacteriales</taxon>
        <taxon>Nocardiaceae</taxon>
        <taxon>Nocardia</taxon>
    </lineage>
</organism>
<feature type="binding site" evidence="10">
    <location>
        <position position="112"/>
    </location>
    <ligand>
        <name>Na(+)</name>
        <dbReference type="ChEBI" id="CHEBI:29101"/>
        <note>structural</note>
    </ligand>
</feature>
<evidence type="ECO:0000313" key="12">
    <source>
        <dbReference type="EMBL" id="OXR47582.1"/>
    </source>
</evidence>
<dbReference type="AlphaFoldDB" id="A0A231HFC7"/>
<keyword evidence="6 10" id="KW-0407">Ion channel</keyword>
<dbReference type="RefSeq" id="WP_051042832.1">
    <property type="nucleotide sequence ID" value="NZ_JAAXOR010000003.1"/>
</dbReference>
<dbReference type="GO" id="GO:0062054">
    <property type="term" value="F:fluoride channel activity"/>
    <property type="evidence" value="ECO:0007669"/>
    <property type="project" value="UniProtKB-UniRule"/>
</dbReference>
<gene>
    <name evidence="12" type="primary">crcB_2</name>
    <name evidence="10" type="synonym">crcB</name>
    <name evidence="10" type="synonym">fluC</name>
    <name evidence="12" type="ORF">B7C42_00707</name>
</gene>
<protein>
    <recommendedName>
        <fullName evidence="10">Fluoride-specific ion channel FluC</fullName>
    </recommendedName>
</protein>
<keyword evidence="10" id="KW-0479">Metal-binding</keyword>
<evidence type="ECO:0000256" key="10">
    <source>
        <dbReference type="HAMAP-Rule" id="MF_00454"/>
    </source>
</evidence>
<dbReference type="GO" id="GO:0140114">
    <property type="term" value="P:cellular detoxification of fluoride"/>
    <property type="evidence" value="ECO:0007669"/>
    <property type="project" value="UniProtKB-UniRule"/>
</dbReference>
<feature type="transmembrane region" description="Helical" evidence="10">
    <location>
        <begin position="105"/>
        <end position="122"/>
    </location>
</feature>
<feature type="region of interest" description="Disordered" evidence="11">
    <location>
        <begin position="1"/>
        <end position="23"/>
    </location>
</feature>
<comment type="similarity">
    <text evidence="7 10">Belongs to the fluoride channel Fluc/FEX (TC 1.A.43) family.</text>
</comment>